<feature type="transmembrane region" description="Helical" evidence="11">
    <location>
        <begin position="163"/>
        <end position="185"/>
    </location>
</feature>
<dbReference type="STRING" id="39492.ERS852540_01570"/>
<keyword evidence="7 11" id="KW-1133">Transmembrane helix</keyword>
<dbReference type="Gene3D" id="3.30.70.3040">
    <property type="match status" value="1"/>
</dbReference>
<dbReference type="PIRSF" id="PIRSF003097">
    <property type="entry name" value="FtsX"/>
    <property type="match status" value="1"/>
</dbReference>
<evidence type="ECO:0000256" key="3">
    <source>
        <dbReference type="ARBA" id="ARBA00021907"/>
    </source>
</evidence>
<dbReference type="Pfam" id="PF18075">
    <property type="entry name" value="FtsX_ECD"/>
    <property type="match status" value="1"/>
</dbReference>
<comment type="similarity">
    <text evidence="2 10">Belongs to the ABC-4 integral membrane protein family. FtsX subfamily.</text>
</comment>
<keyword evidence="9 10" id="KW-0131">Cell cycle</keyword>
<dbReference type="AlphaFoldDB" id="A0A174ZUG3"/>
<organism evidence="14 15">
    <name type="scientific">[Eubacterium] siraeum</name>
    <dbReference type="NCBI Taxonomy" id="39492"/>
    <lineage>
        <taxon>Bacteria</taxon>
        <taxon>Bacillati</taxon>
        <taxon>Bacillota</taxon>
        <taxon>Clostridia</taxon>
        <taxon>Eubacteriales</taxon>
        <taxon>Oscillospiraceae</taxon>
        <taxon>Oscillospiraceae incertae sedis</taxon>
    </lineage>
</organism>
<reference evidence="14 15" key="1">
    <citation type="submission" date="2015-09" db="EMBL/GenBank/DDBJ databases">
        <authorList>
            <consortium name="Pathogen Informatics"/>
        </authorList>
    </citation>
    <scope>NUCLEOTIDE SEQUENCE [LARGE SCALE GENOMIC DNA]</scope>
    <source>
        <strain evidence="14 15">2789STDY5834928</strain>
    </source>
</reference>
<dbReference type="PANTHER" id="PTHR47755">
    <property type="entry name" value="CELL DIVISION PROTEIN FTSX"/>
    <property type="match status" value="1"/>
</dbReference>
<comment type="function">
    <text evidence="10">Part of the ABC transporter FtsEX involved in asymmetric cellular division facilitating the initiation of sporulation.</text>
</comment>
<dbReference type="GO" id="GO:0005886">
    <property type="term" value="C:plasma membrane"/>
    <property type="evidence" value="ECO:0007669"/>
    <property type="project" value="UniProtKB-SubCell"/>
</dbReference>
<dbReference type="Pfam" id="PF02687">
    <property type="entry name" value="FtsX"/>
    <property type="match status" value="1"/>
</dbReference>
<dbReference type="EMBL" id="CZBY01000012">
    <property type="protein sequence ID" value="CUQ87716.1"/>
    <property type="molecule type" value="Genomic_DNA"/>
</dbReference>
<name>A0A174ZUG3_9FIRM</name>
<evidence type="ECO:0000313" key="14">
    <source>
        <dbReference type="EMBL" id="CUQ87716.1"/>
    </source>
</evidence>
<dbReference type="Proteomes" id="UP000095662">
    <property type="component" value="Unassembled WGS sequence"/>
</dbReference>
<feature type="transmembrane region" description="Helical" evidence="11">
    <location>
        <begin position="265"/>
        <end position="287"/>
    </location>
</feature>
<sequence>MNNLSYLIKQGIRSVWKNRFMSFASLCIMTVSLILVGMSAIVMLDCGIILDNVSDKNEISVYLNDDADIKHIGEVLKSNTLTEKVDFVSAEEGLKKMVEQYSEQKELFQNLPYNPVPATYMVTINDLDKISTAVQQFKAIDGVYKVNAPMDFAGFIKDLRTTFTIIGIVLIVALGTVSVIIISNTTRLSVFSRRKEIAIMRIVGATNSFIKTPFFVEGLFIGLLSGLLSWFVTKLVYENLYNLFTQNLGMWNALGMGDILQFSEIGWYVLAACCGAGALLGAIGTVLSTGKYLKV</sequence>
<evidence type="ECO:0000256" key="1">
    <source>
        <dbReference type="ARBA" id="ARBA00004651"/>
    </source>
</evidence>
<evidence type="ECO:0000256" key="7">
    <source>
        <dbReference type="ARBA" id="ARBA00022989"/>
    </source>
</evidence>
<proteinExistence type="inferred from homology"/>
<gene>
    <name evidence="14" type="primary">ftsX</name>
    <name evidence="14" type="ORF">ERS852540_01570</name>
</gene>
<dbReference type="OrthoDB" id="9812531at2"/>
<keyword evidence="4 10" id="KW-1003">Cell membrane</keyword>
<comment type="subcellular location">
    <subcellularLocation>
        <location evidence="1">Cell membrane</location>
        <topology evidence="1">Multi-pass membrane protein</topology>
    </subcellularLocation>
</comment>
<evidence type="ECO:0000256" key="6">
    <source>
        <dbReference type="ARBA" id="ARBA00022692"/>
    </source>
</evidence>
<evidence type="ECO:0000313" key="15">
    <source>
        <dbReference type="Proteomes" id="UP000095662"/>
    </source>
</evidence>
<accession>A0A174ZUG3</accession>
<feature type="transmembrane region" description="Helical" evidence="11">
    <location>
        <begin position="214"/>
        <end position="232"/>
    </location>
</feature>
<keyword evidence="6 11" id="KW-0812">Transmembrane</keyword>
<evidence type="ECO:0000259" key="13">
    <source>
        <dbReference type="Pfam" id="PF18075"/>
    </source>
</evidence>
<dbReference type="PANTHER" id="PTHR47755:SF1">
    <property type="entry name" value="CELL DIVISION PROTEIN FTSX"/>
    <property type="match status" value="1"/>
</dbReference>
<protein>
    <recommendedName>
        <fullName evidence="3 10">Cell division protein FtsX</fullName>
    </recommendedName>
</protein>
<keyword evidence="5 10" id="KW-0132">Cell division</keyword>
<dbReference type="InterPro" id="IPR040690">
    <property type="entry name" value="FtsX_ECD"/>
</dbReference>
<evidence type="ECO:0000256" key="8">
    <source>
        <dbReference type="ARBA" id="ARBA00023136"/>
    </source>
</evidence>
<dbReference type="NCBIfam" id="NF038347">
    <property type="entry name" value="FtsX_Gpos"/>
    <property type="match status" value="1"/>
</dbReference>
<feature type="domain" description="ABC3 transporter permease C-terminal" evidence="12">
    <location>
        <begin position="169"/>
        <end position="294"/>
    </location>
</feature>
<evidence type="ECO:0000256" key="5">
    <source>
        <dbReference type="ARBA" id="ARBA00022618"/>
    </source>
</evidence>
<feature type="transmembrane region" description="Helical" evidence="11">
    <location>
        <begin position="20"/>
        <end position="44"/>
    </location>
</feature>
<evidence type="ECO:0000256" key="9">
    <source>
        <dbReference type="ARBA" id="ARBA00023306"/>
    </source>
</evidence>
<evidence type="ECO:0000256" key="2">
    <source>
        <dbReference type="ARBA" id="ARBA00007379"/>
    </source>
</evidence>
<evidence type="ECO:0000259" key="12">
    <source>
        <dbReference type="Pfam" id="PF02687"/>
    </source>
</evidence>
<dbReference type="InterPro" id="IPR058204">
    <property type="entry name" value="FtsX_firmicutes-type"/>
</dbReference>
<feature type="domain" description="FtsX extracellular" evidence="13">
    <location>
        <begin position="58"/>
        <end position="146"/>
    </location>
</feature>
<evidence type="ECO:0000256" key="11">
    <source>
        <dbReference type="SAM" id="Phobius"/>
    </source>
</evidence>
<evidence type="ECO:0000256" key="4">
    <source>
        <dbReference type="ARBA" id="ARBA00022475"/>
    </source>
</evidence>
<dbReference type="InterPro" id="IPR003838">
    <property type="entry name" value="ABC3_permease_C"/>
</dbReference>
<evidence type="ECO:0000256" key="10">
    <source>
        <dbReference type="PIRNR" id="PIRNR003097"/>
    </source>
</evidence>
<dbReference type="InterPro" id="IPR004513">
    <property type="entry name" value="FtsX"/>
</dbReference>
<keyword evidence="8 10" id="KW-0472">Membrane</keyword>
<dbReference type="GO" id="GO:0051301">
    <property type="term" value="P:cell division"/>
    <property type="evidence" value="ECO:0007669"/>
    <property type="project" value="UniProtKB-KW"/>
</dbReference>